<evidence type="ECO:0000313" key="1">
    <source>
        <dbReference type="EMBL" id="QIZ70909.1"/>
    </source>
</evidence>
<keyword evidence="2" id="KW-1185">Reference proteome</keyword>
<organism evidence="1 2">
    <name type="scientific">Oxynema aestuarii AP17</name>
    <dbReference type="NCBI Taxonomy" id="2064643"/>
    <lineage>
        <taxon>Bacteria</taxon>
        <taxon>Bacillati</taxon>
        <taxon>Cyanobacteriota</taxon>
        <taxon>Cyanophyceae</taxon>
        <taxon>Oscillatoriophycideae</taxon>
        <taxon>Oscillatoriales</taxon>
        <taxon>Oscillatoriaceae</taxon>
        <taxon>Oxynema</taxon>
        <taxon>Oxynema aestuarii</taxon>
    </lineage>
</organism>
<dbReference type="KEGG" id="oxy:HCG48_10180"/>
<gene>
    <name evidence="1" type="ORF">HCG48_10180</name>
</gene>
<dbReference type="AlphaFoldDB" id="A0A6H1TZX5"/>
<accession>A0A6H1TZX5</accession>
<sequence length="195" mass="21863">MTRQPLEFSAHSRTYLDLLESLSEAEGAYPWNPADPDSESYWQQCEDRCDLEPIAAEVASDGARVWMENLERIWSPTPAVNETLEKLQALLRQKFGQSVPTVWLDAIASVAGGQDLDARPLADSLIACVARVMPQWAPEDLQVLARPFAFAMRSEPEPNEGIDSREWSELSEIEKARASMAIAVYAIEQLRQESL</sequence>
<proteinExistence type="predicted"/>
<reference evidence="1 2" key="1">
    <citation type="submission" date="2020-04" db="EMBL/GenBank/DDBJ databases">
        <authorList>
            <person name="Basu S."/>
            <person name="Maruthanayagam V."/>
            <person name="Chakraborty S."/>
            <person name="Pramanik A."/>
            <person name="Mukherjee J."/>
            <person name="Brink B."/>
        </authorList>
    </citation>
    <scope>NUCLEOTIDE SEQUENCE [LARGE SCALE GENOMIC DNA]</scope>
    <source>
        <strain evidence="1 2">AP17</strain>
    </source>
</reference>
<dbReference type="EMBL" id="CP051167">
    <property type="protein sequence ID" value="QIZ70909.1"/>
    <property type="molecule type" value="Genomic_DNA"/>
</dbReference>
<dbReference type="Proteomes" id="UP000500857">
    <property type="component" value="Chromosome"/>
</dbReference>
<evidence type="ECO:0000313" key="2">
    <source>
        <dbReference type="Proteomes" id="UP000500857"/>
    </source>
</evidence>
<name>A0A6H1TZX5_9CYAN</name>
<dbReference type="RefSeq" id="WP_168569064.1">
    <property type="nucleotide sequence ID" value="NZ_CP051167.1"/>
</dbReference>
<protein>
    <submittedName>
        <fullName evidence="1">Uncharacterized protein</fullName>
    </submittedName>
</protein>